<dbReference type="InterPro" id="IPR004332">
    <property type="entry name" value="Transposase_MuDR"/>
</dbReference>
<evidence type="ECO:0000313" key="7">
    <source>
        <dbReference type="EMBL" id="KAG8382755.1"/>
    </source>
</evidence>
<keyword evidence="8" id="KW-1185">Reference proteome</keyword>
<reference evidence="7" key="1">
    <citation type="submission" date="2019-10" db="EMBL/GenBank/DDBJ databases">
        <authorList>
            <person name="Zhang R."/>
            <person name="Pan Y."/>
            <person name="Wang J."/>
            <person name="Ma R."/>
            <person name="Yu S."/>
        </authorList>
    </citation>
    <scope>NUCLEOTIDE SEQUENCE</scope>
    <source>
        <strain evidence="7">LA-IB0</strain>
        <tissue evidence="7">Leaf</tissue>
    </source>
</reference>
<proteinExistence type="predicted"/>
<gene>
    <name evidence="7" type="ORF">BUALT_Bualt05G0110300</name>
</gene>
<feature type="compositionally biased region" description="Basic residues" evidence="5">
    <location>
        <begin position="838"/>
        <end position="851"/>
    </location>
</feature>
<feature type="region of interest" description="Disordered" evidence="5">
    <location>
        <begin position="354"/>
        <end position="404"/>
    </location>
</feature>
<keyword evidence="3" id="KW-0862">Zinc</keyword>
<feature type="compositionally biased region" description="Polar residues" evidence="5">
    <location>
        <begin position="897"/>
        <end position="906"/>
    </location>
</feature>
<feature type="compositionally biased region" description="Low complexity" evidence="5">
    <location>
        <begin position="928"/>
        <end position="939"/>
    </location>
</feature>
<dbReference type="SMART" id="SM00575">
    <property type="entry name" value="ZnF_PMZ"/>
    <property type="match status" value="1"/>
</dbReference>
<dbReference type="Proteomes" id="UP000826271">
    <property type="component" value="Unassembled WGS sequence"/>
</dbReference>
<evidence type="ECO:0000256" key="3">
    <source>
        <dbReference type="ARBA" id="ARBA00022833"/>
    </source>
</evidence>
<evidence type="ECO:0000259" key="6">
    <source>
        <dbReference type="PROSITE" id="PS50966"/>
    </source>
</evidence>
<organism evidence="7 8">
    <name type="scientific">Buddleja alternifolia</name>
    <dbReference type="NCBI Taxonomy" id="168488"/>
    <lineage>
        <taxon>Eukaryota</taxon>
        <taxon>Viridiplantae</taxon>
        <taxon>Streptophyta</taxon>
        <taxon>Embryophyta</taxon>
        <taxon>Tracheophyta</taxon>
        <taxon>Spermatophyta</taxon>
        <taxon>Magnoliopsida</taxon>
        <taxon>eudicotyledons</taxon>
        <taxon>Gunneridae</taxon>
        <taxon>Pentapetalae</taxon>
        <taxon>asterids</taxon>
        <taxon>lamiids</taxon>
        <taxon>Lamiales</taxon>
        <taxon>Scrophulariaceae</taxon>
        <taxon>Buddlejeae</taxon>
        <taxon>Buddleja</taxon>
    </lineage>
</organism>
<evidence type="ECO:0000256" key="5">
    <source>
        <dbReference type="SAM" id="MobiDB-lite"/>
    </source>
</evidence>
<dbReference type="GO" id="GO:0008270">
    <property type="term" value="F:zinc ion binding"/>
    <property type="evidence" value="ECO:0007669"/>
    <property type="project" value="UniProtKB-KW"/>
</dbReference>
<dbReference type="PROSITE" id="PS50966">
    <property type="entry name" value="ZF_SWIM"/>
    <property type="match status" value="1"/>
</dbReference>
<feature type="compositionally biased region" description="Polar residues" evidence="5">
    <location>
        <begin position="1008"/>
        <end position="1018"/>
    </location>
</feature>
<comment type="caution">
    <text evidence="7">The sequence shown here is derived from an EMBL/GenBank/DDBJ whole genome shotgun (WGS) entry which is preliminary data.</text>
</comment>
<evidence type="ECO:0000256" key="4">
    <source>
        <dbReference type="PROSITE-ProRule" id="PRU00325"/>
    </source>
</evidence>
<dbReference type="Pfam" id="PF03108">
    <property type="entry name" value="DBD_Tnp_Mut"/>
    <property type="match status" value="1"/>
</dbReference>
<evidence type="ECO:0000256" key="2">
    <source>
        <dbReference type="ARBA" id="ARBA00022771"/>
    </source>
</evidence>
<feature type="region of interest" description="Disordered" evidence="5">
    <location>
        <begin position="826"/>
        <end position="864"/>
    </location>
</feature>
<feature type="region of interest" description="Disordered" evidence="5">
    <location>
        <begin position="953"/>
        <end position="1018"/>
    </location>
</feature>
<feature type="compositionally biased region" description="Basic and acidic residues" evidence="5">
    <location>
        <begin position="360"/>
        <end position="376"/>
    </location>
</feature>
<name>A0AAV6XUS7_9LAMI</name>
<evidence type="ECO:0000256" key="1">
    <source>
        <dbReference type="ARBA" id="ARBA00022723"/>
    </source>
</evidence>
<accession>A0AAV6XUS7</accession>
<evidence type="ECO:0000313" key="8">
    <source>
        <dbReference type="Proteomes" id="UP000826271"/>
    </source>
</evidence>
<keyword evidence="2 4" id="KW-0863">Zinc-finger</keyword>
<dbReference type="PANTHER" id="PTHR31973:SF187">
    <property type="entry name" value="MUTATOR TRANSPOSASE MUDRA PROTEIN"/>
    <property type="match status" value="1"/>
</dbReference>
<dbReference type="InterPro" id="IPR006564">
    <property type="entry name" value="Znf_PMZ"/>
</dbReference>
<feature type="compositionally biased region" description="Polar residues" evidence="5">
    <location>
        <begin position="959"/>
        <end position="969"/>
    </location>
</feature>
<sequence>MVLVDYANFYLWVGGVIEWLPTVRYYGGWKMLFPGVDKDRFYYSDLMSMYEKAGGKASSVLMYFCLPGQPLDSGIRSLCGDGDVTQLIRAYKGINVVPIYIMDHASPLMAIDPKGKIIKNVEPIPALPTATDNLNTNYDGDNELINNLGDLGQNDNEGNENCGDERQHDNENCWGEEETGNVNINTDNLGDEGQHDNENWVGENIENSSNVNQDPNELGAGQPQDGLETSLSEGDLDAPATQRVDDAQVAEQHQDGLETNLSEGDLGAPTAQGVDDALGAEQPQDGIEANVSERAQGDPALAEDDSDASSVSDCPSWLLEDLEGPEDDDIFAERPPDHAKKLLKALRAFMKQAKKKRVEKHKEQQQQAERGVRSVDGEGWYSDANDDDELHSLRGSDEDDINHPVWEDGMENKGIDLCVGMKFINRQKYREVLKDWAVRRGWDLRYLKIERGKITAVCKKGCSWRIHASPIMNSTTYQIKSLKGEHTCSHTTENKQADYKYTGKRILYFIEDNPDESLESLKNKIRRDFQVECSFHKVYRAKMYALDLLRGDISQEYKRDIGSHAERGWAFLLDRQKGLIEAVHKHAPTAEHRYCLRHMYNNFKGKFKGEELKRLFWKATSTYNVKQHFRVMKEIERICPKRGPAQTPFEWLSAVPSAHWARCFFPIRTKCDVIVNNISESFNSYILETRGLPIIQMFEWIRMMLMARIQIKREGMERYTRAVCPNILKKIEKQRELSRNCFATWACGDKFEVKHFLEKHVVHLDEQYCSCGMFQLAEYPCCHAIGALGFFRREAEDYVDPSMMKDVYLRVYSHGINPVPGMHDFDESSLGNVDPPHVKPRVGRPTKKRRRDGNDNGASVGTRKGLTHTCSICHEQGHNKAGHHTHTRQNEMPATASALSPSQTEMPPQSLQAPSRRRRSAPSPSQPSPTASQSHNFSQSSVSLDFTSFEMPDSLQGALDSNQPTQSTLPELVVPPMSAPIPSAGSQPPQVTEVLPQVPRQSPKSRKQQNPISLSSKKLQNIRKVLNPTPNPTFKRPCCAENRSTSTSASLKSVAASYKPKSTAPSLMSKTFRPSSMPKPRTTAASSNAKACLNIKGHTFCLNTSCIFKGQICKRNFLRKIDWLRKLFWTHFGL</sequence>
<dbReference type="AlphaFoldDB" id="A0AAV6XUS7"/>
<feature type="compositionally biased region" description="Polar residues" evidence="5">
    <location>
        <begin position="205"/>
        <end position="215"/>
    </location>
</feature>
<feature type="compositionally biased region" description="Basic and acidic residues" evidence="5">
    <location>
        <begin position="390"/>
        <end position="404"/>
    </location>
</feature>
<dbReference type="InterPro" id="IPR007527">
    <property type="entry name" value="Znf_SWIM"/>
</dbReference>
<feature type="region of interest" description="Disordered" evidence="5">
    <location>
        <begin position="145"/>
        <end position="234"/>
    </location>
</feature>
<dbReference type="Pfam" id="PF04434">
    <property type="entry name" value="SWIM"/>
    <property type="match status" value="1"/>
</dbReference>
<feature type="region of interest" description="Disordered" evidence="5">
    <location>
        <begin position="877"/>
        <end position="939"/>
    </location>
</feature>
<feature type="domain" description="SWIM-type" evidence="6">
    <location>
        <begin position="760"/>
        <end position="792"/>
    </location>
</feature>
<keyword evidence="1" id="KW-0479">Metal-binding</keyword>
<protein>
    <recommendedName>
        <fullName evidence="6">SWIM-type domain-containing protein</fullName>
    </recommendedName>
</protein>
<dbReference type="PANTHER" id="PTHR31973">
    <property type="entry name" value="POLYPROTEIN, PUTATIVE-RELATED"/>
    <property type="match status" value="1"/>
</dbReference>
<dbReference type="EMBL" id="WHWC01000005">
    <property type="protein sequence ID" value="KAG8382755.1"/>
    <property type="molecule type" value="Genomic_DNA"/>
</dbReference>